<dbReference type="EMBL" id="OD568031">
    <property type="protein sequence ID" value="CAD7446466.1"/>
    <property type="molecule type" value="Genomic_DNA"/>
</dbReference>
<dbReference type="AlphaFoldDB" id="A0A7R9I3U4"/>
<dbReference type="GO" id="GO:0038166">
    <property type="term" value="P:angiotensin-activated signaling pathway"/>
    <property type="evidence" value="ECO:0007669"/>
    <property type="project" value="InterPro"/>
</dbReference>
<evidence type="ECO:0000313" key="1">
    <source>
        <dbReference type="EMBL" id="CAD7446466.1"/>
    </source>
</evidence>
<organism evidence="1">
    <name type="scientific">Timema bartmani</name>
    <dbReference type="NCBI Taxonomy" id="61472"/>
    <lineage>
        <taxon>Eukaryota</taxon>
        <taxon>Metazoa</taxon>
        <taxon>Ecdysozoa</taxon>
        <taxon>Arthropoda</taxon>
        <taxon>Hexapoda</taxon>
        <taxon>Insecta</taxon>
        <taxon>Pterygota</taxon>
        <taxon>Neoptera</taxon>
        <taxon>Polyneoptera</taxon>
        <taxon>Phasmatodea</taxon>
        <taxon>Timematodea</taxon>
        <taxon>Timematoidea</taxon>
        <taxon>Timematidae</taxon>
        <taxon>Timema</taxon>
    </lineage>
</organism>
<name>A0A7R9I3U4_9NEOP</name>
<proteinExistence type="predicted"/>
<dbReference type="Pfam" id="PF06396">
    <property type="entry name" value="AGTRAP"/>
    <property type="match status" value="1"/>
</dbReference>
<gene>
    <name evidence="1" type="ORF">TBIB3V08_LOCUS8796</name>
</gene>
<protein>
    <submittedName>
        <fullName evidence="1">Uncharacterized protein</fullName>
    </submittedName>
</protein>
<dbReference type="InterPro" id="IPR009436">
    <property type="entry name" value="AGTRAP"/>
</dbReference>
<accession>A0A7R9I3U4</accession>
<reference evidence="1" key="1">
    <citation type="submission" date="2020-11" db="EMBL/GenBank/DDBJ databases">
        <authorList>
            <person name="Tran Van P."/>
        </authorList>
    </citation>
    <scope>NUCLEOTIDE SEQUENCE</scope>
</reference>
<sequence>MQYMCLGHKGLNTGLLEGTQGVLTVHGLGVVNCKALQFSVSSERFSVGMAILNLVVRPVTSLVLYRIYSDRSDSLGNGFGGILGGSVPRRKYLQARKSAHKLLGSTSHWLFSAGKFTALTPLHSPHLLLFSTADW</sequence>